<evidence type="ECO:0000313" key="2">
    <source>
        <dbReference type="EMBL" id="EPT05389.1"/>
    </source>
</evidence>
<name>S8EQW2_FOMSC</name>
<dbReference type="eggNOG" id="ENOG502RD0M">
    <property type="taxonomic scope" value="Eukaryota"/>
</dbReference>
<keyword evidence="3" id="KW-1185">Reference proteome</keyword>
<feature type="region of interest" description="Disordered" evidence="1">
    <location>
        <begin position="67"/>
        <end position="123"/>
    </location>
</feature>
<dbReference type="HOGENOM" id="CLU_1151813_0_0_1"/>
<dbReference type="EMBL" id="KE504124">
    <property type="protein sequence ID" value="EPT05389.1"/>
    <property type="molecule type" value="Genomic_DNA"/>
</dbReference>
<feature type="region of interest" description="Disordered" evidence="1">
    <location>
        <begin position="139"/>
        <end position="207"/>
    </location>
</feature>
<dbReference type="InParanoid" id="S8EQW2"/>
<accession>S8EQW2</accession>
<sequence>MYDARSRKAQSVAGSPPSGGLLSRKRGSSGDLVSYASFGAHAAPVDYSAHVGVGHGFHAPYTHERTAIPTPQLSSGPSSSGSSPRSHAHSLGSQSHGAGSASSSRAPSPPHAYHGSAPHHHHHLAHSVRVAFGMTPIHPRRPTFAEMPPPPEFPGAQSVGSASVPASRAASPPIKLPPLKLPSSPSSPHQRSLSLGEDSAESAGLQERVELPHFREFAAATGVHAGVRGGEHSPIACAHLS</sequence>
<reference evidence="2 3" key="1">
    <citation type="journal article" date="2012" name="Science">
        <title>The Paleozoic origin of enzymatic lignin decomposition reconstructed from 31 fungal genomes.</title>
        <authorList>
            <person name="Floudas D."/>
            <person name="Binder M."/>
            <person name="Riley R."/>
            <person name="Barry K."/>
            <person name="Blanchette R.A."/>
            <person name="Henrissat B."/>
            <person name="Martinez A.T."/>
            <person name="Otillar R."/>
            <person name="Spatafora J.W."/>
            <person name="Yadav J.S."/>
            <person name="Aerts A."/>
            <person name="Benoit I."/>
            <person name="Boyd A."/>
            <person name="Carlson A."/>
            <person name="Copeland A."/>
            <person name="Coutinho P.M."/>
            <person name="de Vries R.P."/>
            <person name="Ferreira P."/>
            <person name="Findley K."/>
            <person name="Foster B."/>
            <person name="Gaskell J."/>
            <person name="Glotzer D."/>
            <person name="Gorecki P."/>
            <person name="Heitman J."/>
            <person name="Hesse C."/>
            <person name="Hori C."/>
            <person name="Igarashi K."/>
            <person name="Jurgens J.A."/>
            <person name="Kallen N."/>
            <person name="Kersten P."/>
            <person name="Kohler A."/>
            <person name="Kuees U."/>
            <person name="Kumar T.K.A."/>
            <person name="Kuo A."/>
            <person name="LaButti K."/>
            <person name="Larrondo L.F."/>
            <person name="Lindquist E."/>
            <person name="Ling A."/>
            <person name="Lombard V."/>
            <person name="Lucas S."/>
            <person name="Lundell T."/>
            <person name="Martin R."/>
            <person name="McLaughlin D.J."/>
            <person name="Morgenstern I."/>
            <person name="Morin E."/>
            <person name="Murat C."/>
            <person name="Nagy L.G."/>
            <person name="Nolan M."/>
            <person name="Ohm R.A."/>
            <person name="Patyshakuliyeva A."/>
            <person name="Rokas A."/>
            <person name="Ruiz-Duenas F.J."/>
            <person name="Sabat G."/>
            <person name="Salamov A."/>
            <person name="Samejima M."/>
            <person name="Schmutz J."/>
            <person name="Slot J.C."/>
            <person name="St John F."/>
            <person name="Stenlid J."/>
            <person name="Sun H."/>
            <person name="Sun S."/>
            <person name="Syed K."/>
            <person name="Tsang A."/>
            <person name="Wiebenga A."/>
            <person name="Young D."/>
            <person name="Pisabarro A."/>
            <person name="Eastwood D.C."/>
            <person name="Martin F."/>
            <person name="Cullen D."/>
            <person name="Grigoriev I.V."/>
            <person name="Hibbett D.S."/>
        </authorList>
    </citation>
    <scope>NUCLEOTIDE SEQUENCE</scope>
    <source>
        <strain evidence="3">FP-58527</strain>
    </source>
</reference>
<feature type="compositionally biased region" description="Low complexity" evidence="1">
    <location>
        <begin position="181"/>
        <end position="195"/>
    </location>
</feature>
<protein>
    <submittedName>
        <fullName evidence="2">Uncharacterized protein</fullName>
    </submittedName>
</protein>
<feature type="region of interest" description="Disordered" evidence="1">
    <location>
        <begin position="1"/>
        <end position="28"/>
    </location>
</feature>
<feature type="compositionally biased region" description="Low complexity" evidence="1">
    <location>
        <begin position="161"/>
        <end position="173"/>
    </location>
</feature>
<evidence type="ECO:0000313" key="3">
    <source>
        <dbReference type="Proteomes" id="UP000015241"/>
    </source>
</evidence>
<dbReference type="Proteomes" id="UP000015241">
    <property type="component" value="Unassembled WGS sequence"/>
</dbReference>
<gene>
    <name evidence="2" type="ORF">FOMPIDRAFT_1021620</name>
</gene>
<organism evidence="2 3">
    <name type="scientific">Fomitopsis schrenkii</name>
    <name type="common">Brown rot fungus</name>
    <dbReference type="NCBI Taxonomy" id="2126942"/>
    <lineage>
        <taxon>Eukaryota</taxon>
        <taxon>Fungi</taxon>
        <taxon>Dikarya</taxon>
        <taxon>Basidiomycota</taxon>
        <taxon>Agaricomycotina</taxon>
        <taxon>Agaricomycetes</taxon>
        <taxon>Polyporales</taxon>
        <taxon>Fomitopsis</taxon>
    </lineage>
</organism>
<feature type="compositionally biased region" description="Low complexity" evidence="1">
    <location>
        <begin position="74"/>
        <end position="116"/>
    </location>
</feature>
<dbReference type="AlphaFoldDB" id="S8EQW2"/>
<dbReference type="STRING" id="743788.S8EQW2"/>
<evidence type="ECO:0000256" key="1">
    <source>
        <dbReference type="SAM" id="MobiDB-lite"/>
    </source>
</evidence>
<proteinExistence type="predicted"/>